<name>A0ABC9ALZ1_9POAL</name>
<keyword evidence="2" id="KW-1185">Reference proteome</keyword>
<accession>A0ABC9ALZ1</accession>
<protein>
    <recommendedName>
        <fullName evidence="3">Plastid division protein PDV1</fullName>
    </recommendedName>
</protein>
<evidence type="ECO:0000313" key="1">
    <source>
        <dbReference type="EMBL" id="CAL4978679.1"/>
    </source>
</evidence>
<gene>
    <name evidence="1" type="ORF">URODEC1_LOCUS54880</name>
</gene>
<dbReference type="AlphaFoldDB" id="A0ABC9ALZ1"/>
<sequence>MGPEEVEAVLETIWDLHDKVSGAIHSLSRAHFLRAVRRRTTGAGDKPAGLVYVKGGGLAAVGDGDEVAALEGLAEEARSLHAIRAALEDLEDQFECFLAVQSQQQAEREFALARLEQSRIMLAIRLKEHHGKNHEVIDEASDFVRNVYQDAWPSLSVNKPEKCADSSNDMVKGPNFFARMVSSGLSIAGSSFSIKNLGGALGNGAAFAIGIVTLLQLSRLASGSHSPAVGNYPYRRIDVKNPSQLGTSGGGSSTMAHLDVSLAKG</sequence>
<evidence type="ECO:0000313" key="2">
    <source>
        <dbReference type="Proteomes" id="UP001497457"/>
    </source>
</evidence>
<dbReference type="InterPro" id="IPR038939">
    <property type="entry name" value="PDV1/PDV2"/>
</dbReference>
<reference evidence="1" key="1">
    <citation type="submission" date="2024-10" db="EMBL/GenBank/DDBJ databases">
        <authorList>
            <person name="Ryan C."/>
        </authorList>
    </citation>
    <scope>NUCLEOTIDE SEQUENCE [LARGE SCALE GENOMIC DNA]</scope>
</reference>
<dbReference type="EMBL" id="OZ075130">
    <property type="protein sequence ID" value="CAL4978679.1"/>
    <property type="molecule type" value="Genomic_DNA"/>
</dbReference>
<proteinExistence type="predicted"/>
<dbReference type="PANTHER" id="PTHR33600">
    <property type="entry name" value="PLASTID DIVISION PROTEIN PDV2"/>
    <property type="match status" value="1"/>
</dbReference>
<evidence type="ECO:0008006" key="3">
    <source>
        <dbReference type="Google" id="ProtNLM"/>
    </source>
</evidence>
<dbReference type="Proteomes" id="UP001497457">
    <property type="component" value="Chromosome 20rd"/>
</dbReference>
<dbReference type="PANTHER" id="PTHR33600:SF13">
    <property type="entry name" value="OS01G0224200 PROTEIN"/>
    <property type="match status" value="1"/>
</dbReference>
<organism evidence="1 2">
    <name type="scientific">Urochloa decumbens</name>
    <dbReference type="NCBI Taxonomy" id="240449"/>
    <lineage>
        <taxon>Eukaryota</taxon>
        <taxon>Viridiplantae</taxon>
        <taxon>Streptophyta</taxon>
        <taxon>Embryophyta</taxon>
        <taxon>Tracheophyta</taxon>
        <taxon>Spermatophyta</taxon>
        <taxon>Magnoliopsida</taxon>
        <taxon>Liliopsida</taxon>
        <taxon>Poales</taxon>
        <taxon>Poaceae</taxon>
        <taxon>PACMAD clade</taxon>
        <taxon>Panicoideae</taxon>
        <taxon>Panicodae</taxon>
        <taxon>Paniceae</taxon>
        <taxon>Melinidinae</taxon>
        <taxon>Urochloa</taxon>
    </lineage>
</organism>